<dbReference type="AlphaFoldDB" id="A0AAD1UHY6"/>
<name>A0AAD1UHY6_EUPCR</name>
<evidence type="ECO:0000313" key="3">
    <source>
        <dbReference type="Proteomes" id="UP001295684"/>
    </source>
</evidence>
<evidence type="ECO:0000256" key="1">
    <source>
        <dbReference type="SAM" id="MobiDB-lite"/>
    </source>
</evidence>
<feature type="region of interest" description="Disordered" evidence="1">
    <location>
        <begin position="1"/>
        <end position="33"/>
    </location>
</feature>
<sequence>MRFNSNENNFEEEIKHEEGLSNEEDKYQDVDENQKVFTLTQTTRSARKSQPYSFYKKIESQFTIKEIDKDGNEVLRNQGKMIFLDRNNLKRRVNQFVGFSDLEWYTAAKPSTIHSVVCESVCNDDYQDGYLRCINHDEYMNTQSKESCFSMNIHLEYGCNCAAIMPVNKTSTELLVDEVASQIEQEGRVLVIAGLDNGSIVLSHCCMPIDEGRGISENGSELRRGTRRSKKQGHPEEIFTSNKESEIIFLHSDAVTCVAQRPGYPFQFMTTSLDGEACLCLSTGTFKNGDLAICRFSRKIFQGGIGAAAWIDTDRLLLKNAEYGELKLLDVTDGEANSPILIYRTSNLCKINNFHINFPFLGVAQDDGKLMIFDLTRIDGYKNQIMDPIFQMERPGEACMDVVILKDTFRIYSIYEESGIFGYNFPEEQFSIEKTEWHCEFDTEKYGLPVSMNVIQKEKFNEHDEQYCQDFIMVSTDHGLIVYSYVKVEP</sequence>
<keyword evidence="3" id="KW-1185">Reference proteome</keyword>
<dbReference type="Proteomes" id="UP001295684">
    <property type="component" value="Unassembled WGS sequence"/>
</dbReference>
<dbReference type="InterPro" id="IPR036322">
    <property type="entry name" value="WD40_repeat_dom_sf"/>
</dbReference>
<feature type="region of interest" description="Disordered" evidence="1">
    <location>
        <begin position="216"/>
        <end position="236"/>
    </location>
</feature>
<proteinExistence type="predicted"/>
<evidence type="ECO:0000313" key="2">
    <source>
        <dbReference type="EMBL" id="CAI2367012.1"/>
    </source>
</evidence>
<feature type="compositionally biased region" description="Basic and acidic residues" evidence="1">
    <location>
        <begin position="12"/>
        <end position="33"/>
    </location>
</feature>
<accession>A0AAD1UHY6</accession>
<dbReference type="EMBL" id="CAMPGE010008103">
    <property type="protein sequence ID" value="CAI2367012.1"/>
    <property type="molecule type" value="Genomic_DNA"/>
</dbReference>
<protein>
    <submittedName>
        <fullName evidence="2">Uncharacterized protein</fullName>
    </submittedName>
</protein>
<organism evidence="2 3">
    <name type="scientific">Euplotes crassus</name>
    <dbReference type="NCBI Taxonomy" id="5936"/>
    <lineage>
        <taxon>Eukaryota</taxon>
        <taxon>Sar</taxon>
        <taxon>Alveolata</taxon>
        <taxon>Ciliophora</taxon>
        <taxon>Intramacronucleata</taxon>
        <taxon>Spirotrichea</taxon>
        <taxon>Hypotrichia</taxon>
        <taxon>Euplotida</taxon>
        <taxon>Euplotidae</taxon>
        <taxon>Moneuplotes</taxon>
    </lineage>
</organism>
<gene>
    <name evidence="2" type="ORF">ECRASSUSDP1_LOCUS8288</name>
</gene>
<reference evidence="2" key="1">
    <citation type="submission" date="2023-07" db="EMBL/GenBank/DDBJ databases">
        <authorList>
            <consortium name="AG Swart"/>
            <person name="Singh M."/>
            <person name="Singh A."/>
            <person name="Seah K."/>
            <person name="Emmerich C."/>
        </authorList>
    </citation>
    <scope>NUCLEOTIDE SEQUENCE</scope>
    <source>
        <strain evidence="2">DP1</strain>
    </source>
</reference>
<comment type="caution">
    <text evidence="2">The sequence shown here is derived from an EMBL/GenBank/DDBJ whole genome shotgun (WGS) entry which is preliminary data.</text>
</comment>
<dbReference type="SUPFAM" id="SSF50978">
    <property type="entry name" value="WD40 repeat-like"/>
    <property type="match status" value="1"/>
</dbReference>